<protein>
    <submittedName>
        <fullName evidence="1">Uncharacterized protein</fullName>
    </submittedName>
</protein>
<dbReference type="InterPro" id="IPR039844">
    <property type="entry name" value="URB1"/>
</dbReference>
<dbReference type="EMBL" id="RWGY01000031">
    <property type="protein sequence ID" value="TVU16585.1"/>
    <property type="molecule type" value="Genomic_DNA"/>
</dbReference>
<dbReference type="OrthoDB" id="72892at2759"/>
<sequence>LKHGGGQRMLFPKYFVDFESKGLVLKVLKKCVKLPVLAHQLVKECGLLLWLSSCISIHREGSDGVENTCSKVTELALEAVNDLISSRQITDWLQETALEQLLAILSYLYVLVKDAKFLTGNVPLLTSVLRVITSTMRLSMKRKIYQPHFTLSLHEADDGPALFAPSGRTASASPVARHHDLPLGLLPSPPPCPHSVPPGFRSSGSHRSSIRTGMVFRQKDVAEDDAGVVLIRSCHLLLCKNSMQKGKAQKHDEHPHVLICSMRISSYLQIFYKQLASNFVHRGRLLRKMLSSAIILIRSVRQVTLSLLFKWVKSTFAYNFSNKGTTQVLPPRSLHAILLRFCVGLLAAEPVIASPVHQQCKANDTANDTLAIIILYLQNHAQNSSDSLPSVVMALCLLLLDTSSNPVNKYLGDNRGTIEMLCSKIRCPAECKPCVEMVWALIVNCSNFMSFSCGDTSARKMHNRYSIVFSNLRHYYQPWKDPAMQKTEVERMEEEQACRTKPLLIIFSNAFSSGVSDFLKLSLNDVEKCGLFQWERESMIN</sequence>
<dbReference type="AlphaFoldDB" id="A0A5J9TZ91"/>
<gene>
    <name evidence="1" type="ORF">EJB05_40156</name>
</gene>
<feature type="non-terminal residue" evidence="1">
    <location>
        <position position="1"/>
    </location>
</feature>
<dbReference type="Gramene" id="TVU16585">
    <property type="protein sequence ID" value="TVU16585"/>
    <property type="gene ID" value="EJB05_40156"/>
</dbReference>
<dbReference type="GO" id="GO:0000466">
    <property type="term" value="P:maturation of 5.8S rRNA from tricistronic rRNA transcript (SSU-rRNA, 5.8S rRNA, LSU-rRNA)"/>
    <property type="evidence" value="ECO:0007669"/>
    <property type="project" value="TreeGrafter"/>
</dbReference>
<reference evidence="1 2" key="1">
    <citation type="journal article" date="2019" name="Sci. Rep.">
        <title>A high-quality genome of Eragrostis curvula grass provides insights into Poaceae evolution and supports new strategies to enhance forage quality.</title>
        <authorList>
            <person name="Carballo J."/>
            <person name="Santos B.A.C.M."/>
            <person name="Zappacosta D."/>
            <person name="Garbus I."/>
            <person name="Selva J.P."/>
            <person name="Gallo C.A."/>
            <person name="Diaz A."/>
            <person name="Albertini E."/>
            <person name="Caccamo M."/>
            <person name="Echenique V."/>
        </authorList>
    </citation>
    <scope>NUCLEOTIDE SEQUENCE [LARGE SCALE GENOMIC DNA]</scope>
    <source>
        <strain evidence="2">cv. Victoria</strain>
        <tissue evidence="1">Leaf</tissue>
    </source>
</reference>
<name>A0A5J9TZ91_9POAL</name>
<comment type="caution">
    <text evidence="1">The sequence shown here is derived from an EMBL/GenBank/DDBJ whole genome shotgun (WGS) entry which is preliminary data.</text>
</comment>
<dbReference type="PANTHER" id="PTHR13500">
    <property type="entry name" value="NUCLEOLAR PRERIBOSOMAL-ASSOCIATED PROTEIN 1"/>
    <property type="match status" value="1"/>
</dbReference>
<dbReference type="Proteomes" id="UP000324897">
    <property type="component" value="Unassembled WGS sequence"/>
</dbReference>
<keyword evidence="2" id="KW-1185">Reference proteome</keyword>
<evidence type="ECO:0000313" key="1">
    <source>
        <dbReference type="EMBL" id="TVU16585.1"/>
    </source>
</evidence>
<organism evidence="1 2">
    <name type="scientific">Eragrostis curvula</name>
    <name type="common">weeping love grass</name>
    <dbReference type="NCBI Taxonomy" id="38414"/>
    <lineage>
        <taxon>Eukaryota</taxon>
        <taxon>Viridiplantae</taxon>
        <taxon>Streptophyta</taxon>
        <taxon>Embryophyta</taxon>
        <taxon>Tracheophyta</taxon>
        <taxon>Spermatophyta</taxon>
        <taxon>Magnoliopsida</taxon>
        <taxon>Liliopsida</taxon>
        <taxon>Poales</taxon>
        <taxon>Poaceae</taxon>
        <taxon>PACMAD clade</taxon>
        <taxon>Chloridoideae</taxon>
        <taxon>Eragrostideae</taxon>
        <taxon>Eragrostidinae</taxon>
        <taxon>Eragrostis</taxon>
    </lineage>
</organism>
<dbReference type="PANTHER" id="PTHR13500:SF0">
    <property type="entry name" value="NUCLEOLAR PRE-RIBOSOMAL-ASSOCIATED PROTEIN 1"/>
    <property type="match status" value="1"/>
</dbReference>
<evidence type="ECO:0000313" key="2">
    <source>
        <dbReference type="Proteomes" id="UP000324897"/>
    </source>
</evidence>
<dbReference type="GO" id="GO:0000463">
    <property type="term" value="P:maturation of LSU-rRNA from tricistronic rRNA transcript (SSU-rRNA, 5.8S rRNA, LSU-rRNA)"/>
    <property type="evidence" value="ECO:0007669"/>
    <property type="project" value="TreeGrafter"/>
</dbReference>
<proteinExistence type="predicted"/>
<dbReference type="GO" id="GO:0005730">
    <property type="term" value="C:nucleolus"/>
    <property type="evidence" value="ECO:0007669"/>
    <property type="project" value="TreeGrafter"/>
</dbReference>
<accession>A0A5J9TZ91</accession>